<keyword evidence="1" id="KW-0472">Membrane</keyword>
<organism evidence="2">
    <name type="scientific">Trypanosoma brucei brucei (strain 927/4 GUTat10.1)</name>
    <dbReference type="NCBI Taxonomy" id="185431"/>
    <lineage>
        <taxon>Eukaryota</taxon>
        <taxon>Discoba</taxon>
        <taxon>Euglenozoa</taxon>
        <taxon>Kinetoplastea</taxon>
        <taxon>Metakinetoplastina</taxon>
        <taxon>Trypanosomatida</taxon>
        <taxon>Trypanosomatidae</taxon>
        <taxon>Trypanosoma</taxon>
    </lineage>
</organism>
<evidence type="ECO:0000313" key="2">
    <source>
        <dbReference type="EMBL" id="CAJ17049.1"/>
    </source>
</evidence>
<protein>
    <submittedName>
        <fullName evidence="2">Uncharacterized protein</fullName>
    </submittedName>
</protein>
<dbReference type="CAZy" id="GT67">
    <property type="family name" value="Glycosyltransferase Family 67"/>
</dbReference>
<gene>
    <name evidence="2" type="ORF">Tb11.0730</name>
</gene>
<keyword evidence="1" id="KW-0812">Transmembrane</keyword>
<dbReference type="EMBL" id="CT009753">
    <property type="protein sequence ID" value="CAJ17049.1"/>
    <property type="molecule type" value="Genomic_DNA"/>
</dbReference>
<proteinExistence type="predicted"/>
<dbReference type="AlphaFoldDB" id="Q4FKE8"/>
<accession>Q4FKE8</accession>
<evidence type="ECO:0000256" key="1">
    <source>
        <dbReference type="SAM" id="Phobius"/>
    </source>
</evidence>
<keyword evidence="1" id="KW-1133">Transmembrane helix</keyword>
<dbReference type="VEuPathDB" id="TriTrypDB:Tb11.0730"/>
<name>Q4FKE8_TRYB2</name>
<sequence length="171" mass="19545">MKCIRCIYAAVGCLSFIVMEINLLVSLYSLFSEGDTISLDIVEDEYMRFVTTDVRQNWRTEDYLVVAGIPSIDNAERFRRRNLQGETCWSYSEVARKSNNFTGKLLIVYALSAHTNNSCELREVLGEEGYLYQDVIILPVCDVNPTTDKEVGDAGNWGWEAELTRSRNTYL</sequence>
<reference evidence="2" key="1">
    <citation type="submission" date="2005-06" db="EMBL/GenBank/DDBJ databases">
        <authorList>
            <person name="Hamlin N."/>
            <person name="Brooks K."/>
            <person name="Cherevach I."/>
            <person name="Churcher C."/>
            <person name="Goodhead I."/>
            <person name="Hauser H."/>
            <person name="Mungall K."/>
            <person name="Sanders M."/>
            <person name="Simmonds M."/>
            <person name="Walker D."/>
            <person name="White B."/>
            <person name="Berriman M."/>
            <person name="Hertz-Fowler C."/>
            <person name="Renauld H."/>
            <person name="Bohme U."/>
            <person name="Arrowsmith C."/>
            <person name="Atkin R."/>
            <person name="Chillingworth T."/>
            <person name="Cronin A."/>
            <person name="Davies R."/>
            <person name="Fraser A."/>
            <person name="Hance Z."/>
            <person name="Jagels K."/>
            <person name="Johnson D."/>
            <person name="Larke N."/>
            <person name="Leech V."/>
            <person name="Lord A."/>
            <person name="MacLeod A."/>
            <person name="Moule S."/>
            <person name="Quail M."/>
            <person name="Norbertczak H."/>
            <person name="Rabbinowitsch E."/>
            <person name="Rajandream M."/>
            <person name="Reitter C."/>
            <person name="Sharp S."/>
            <person name="Whitehead S."/>
            <person name="Woodward J."/>
            <person name="Hall N."/>
            <person name="Melville S.and.Barrell.B."/>
        </authorList>
    </citation>
    <scope>NUCLEOTIDE SEQUENCE</scope>
    <source>
        <strain evidence="2">927/4 GUTat10.1</strain>
    </source>
</reference>
<feature type="transmembrane region" description="Helical" evidence="1">
    <location>
        <begin position="7"/>
        <end position="31"/>
    </location>
</feature>